<name>A0A1V9XK01_9ACAR</name>
<dbReference type="OrthoDB" id="10254973at2759"/>
<accession>A0A1V9XK01</accession>
<dbReference type="STRING" id="418985.A0A1V9XK01"/>
<dbReference type="Proteomes" id="UP000192247">
    <property type="component" value="Unassembled WGS sequence"/>
</dbReference>
<organism evidence="5 6">
    <name type="scientific">Tropilaelaps mercedesae</name>
    <dbReference type="NCBI Taxonomy" id="418985"/>
    <lineage>
        <taxon>Eukaryota</taxon>
        <taxon>Metazoa</taxon>
        <taxon>Ecdysozoa</taxon>
        <taxon>Arthropoda</taxon>
        <taxon>Chelicerata</taxon>
        <taxon>Arachnida</taxon>
        <taxon>Acari</taxon>
        <taxon>Parasitiformes</taxon>
        <taxon>Mesostigmata</taxon>
        <taxon>Gamasina</taxon>
        <taxon>Dermanyssoidea</taxon>
        <taxon>Laelapidae</taxon>
        <taxon>Tropilaelaps</taxon>
    </lineage>
</organism>
<dbReference type="GO" id="GO:0005634">
    <property type="term" value="C:nucleus"/>
    <property type="evidence" value="ECO:0007669"/>
    <property type="project" value="TreeGrafter"/>
</dbReference>
<evidence type="ECO:0000313" key="5">
    <source>
        <dbReference type="EMBL" id="OQR73845.1"/>
    </source>
</evidence>
<evidence type="ECO:0000256" key="3">
    <source>
        <dbReference type="ARBA" id="ARBA00023054"/>
    </source>
</evidence>
<reference evidence="5 6" key="1">
    <citation type="journal article" date="2017" name="Gigascience">
        <title>Draft genome of the honey bee ectoparasitic mite, Tropilaelaps mercedesae, is shaped by the parasitic life history.</title>
        <authorList>
            <person name="Dong X."/>
            <person name="Armstrong S.D."/>
            <person name="Xia D."/>
            <person name="Makepeace B.L."/>
            <person name="Darby A.C."/>
            <person name="Kadowaki T."/>
        </authorList>
    </citation>
    <scope>NUCLEOTIDE SEQUENCE [LARGE SCALE GENOMIC DNA]</scope>
    <source>
        <strain evidence="5">Wuxi-XJTLU</strain>
    </source>
</reference>
<sequence>AKKQLDLYEAKLAWLNYVVKRDKYLEAKRELKSKANAVTTQQQAKTRISEKANRVDNQIKELDRQKMQLELALRRIKETTAIARLEIEKCTERMGEIQHSFKEQLDAEKERVEKEKLQQAIVEELQAKYQEEIDKLREDEVEKKLHDVQTRISGLNRELNKLKGTREEKQQLGNSIEQELRENEERHLTLARKADPRMETLKRIKPHAYEACIWLEQNRNLFRGHVHKPVSVELSINNERGARYLEVILGADTLFSFVADNADDMELFVKETRRKGWKVNVGTAPNAARANYEHPVSKQSIAKFGAEGFVSELCEEELDQMAARIQQLKMHKERLAKEYNELKEKVDDLNRTAQGVKDEEKKLRQHLGASHKLRDTLKVKKAQLERLQQMSVDLNERKKRVQERLKNELIMFRKGVRELAKGATESLNQLQKLGVVVCQAGEAQQQSDVLHNELLQLERSLTATRAAYEQLEDSTQSAKREALQMLEQAKSLVGLENVAGRAAVQLPAEISARFEELSNNIPEIESFIAEERARLSLMMPHNVNVEKEYNKRLQLINEINNALDGLNKKLRLMKVNIHATNQSWRGELDGLIQKIDATFSKFFSLLGCDGRVTLYTGEAEHQYDRYGIKILVRFRESTDLCELTPTHQSGGERSVATILYMMALQELTVVPFRVVDEINQGMDSVNERRVFEFLVKTAELNQAQYLLITPKLLPGLPYSETMSVHFVYPNVGFTHHEWNFQNFIRRQREVKELC</sequence>
<protein>
    <recommendedName>
        <fullName evidence="2">Structural maintenance of chromosomes protein 5</fullName>
    </recommendedName>
</protein>
<keyword evidence="6" id="KW-1185">Reference proteome</keyword>
<dbReference type="PANTHER" id="PTHR45916:SF1">
    <property type="entry name" value="STRUCTURAL MAINTENANCE OF CHROMOSOMES PROTEIN 5"/>
    <property type="match status" value="1"/>
</dbReference>
<dbReference type="Gene3D" id="3.40.50.300">
    <property type="entry name" value="P-loop containing nucleotide triphosphate hydrolases"/>
    <property type="match status" value="1"/>
</dbReference>
<comment type="caution">
    <text evidence="5">The sequence shown here is derived from an EMBL/GenBank/DDBJ whole genome shotgun (WGS) entry which is preliminary data.</text>
</comment>
<dbReference type="SUPFAM" id="SSF52540">
    <property type="entry name" value="P-loop containing nucleoside triphosphate hydrolases"/>
    <property type="match status" value="1"/>
</dbReference>
<dbReference type="GO" id="GO:0003697">
    <property type="term" value="F:single-stranded DNA binding"/>
    <property type="evidence" value="ECO:0007669"/>
    <property type="project" value="TreeGrafter"/>
</dbReference>
<dbReference type="AlphaFoldDB" id="A0A1V9XK01"/>
<evidence type="ECO:0000256" key="2">
    <source>
        <dbReference type="ARBA" id="ARBA00018687"/>
    </source>
</evidence>
<feature type="coiled-coil region" evidence="4">
    <location>
        <begin position="107"/>
        <end position="186"/>
    </location>
</feature>
<gene>
    <name evidence="5" type="ORF">BIW11_09476</name>
</gene>
<comment type="similarity">
    <text evidence="1">Belongs to the SMC family. SMC5 subfamily.</text>
</comment>
<dbReference type="GO" id="GO:0000724">
    <property type="term" value="P:double-strand break repair via homologous recombination"/>
    <property type="evidence" value="ECO:0007669"/>
    <property type="project" value="TreeGrafter"/>
</dbReference>
<dbReference type="InParanoid" id="A0A1V9XK01"/>
<dbReference type="FunCoup" id="A0A1V9XK01">
    <property type="interactions" value="1705"/>
</dbReference>
<feature type="non-terminal residue" evidence="5">
    <location>
        <position position="1"/>
    </location>
</feature>
<dbReference type="EMBL" id="MNPL01009173">
    <property type="protein sequence ID" value="OQR73845.1"/>
    <property type="molecule type" value="Genomic_DNA"/>
</dbReference>
<feature type="coiled-coil region" evidence="4">
    <location>
        <begin position="454"/>
        <end position="488"/>
    </location>
</feature>
<proteinExistence type="inferred from homology"/>
<feature type="coiled-coil region" evidence="4">
    <location>
        <begin position="311"/>
        <end position="404"/>
    </location>
</feature>
<evidence type="ECO:0000313" key="6">
    <source>
        <dbReference type="Proteomes" id="UP000192247"/>
    </source>
</evidence>
<feature type="coiled-coil region" evidence="4">
    <location>
        <begin position="45"/>
        <end position="79"/>
    </location>
</feature>
<evidence type="ECO:0000256" key="1">
    <source>
        <dbReference type="ARBA" id="ARBA00010171"/>
    </source>
</evidence>
<dbReference type="GO" id="GO:0030915">
    <property type="term" value="C:Smc5-Smc6 complex"/>
    <property type="evidence" value="ECO:0007669"/>
    <property type="project" value="TreeGrafter"/>
</dbReference>
<evidence type="ECO:0000256" key="4">
    <source>
        <dbReference type="SAM" id="Coils"/>
    </source>
</evidence>
<dbReference type="InterPro" id="IPR027417">
    <property type="entry name" value="P-loop_NTPase"/>
</dbReference>
<keyword evidence="3 4" id="KW-0175">Coiled coil</keyword>
<dbReference type="PANTHER" id="PTHR45916">
    <property type="entry name" value="STRUCTURAL MAINTENANCE OF CHROMOSOMES PROTEIN 5"/>
    <property type="match status" value="1"/>
</dbReference>